<dbReference type="PANTHER" id="PTHR44099:SF4">
    <property type="entry name" value="RABCONNECTIN-3B, ISOFORM A"/>
    <property type="match status" value="1"/>
</dbReference>
<keyword evidence="1" id="KW-0853">WD repeat</keyword>
<dbReference type="PANTHER" id="PTHR44099">
    <property type="entry name" value="RABCONNECTIN-3B, ISOFORM A"/>
    <property type="match status" value="1"/>
</dbReference>
<keyword evidence="4" id="KW-1185">Reference proteome</keyword>
<dbReference type="GO" id="GO:0005737">
    <property type="term" value="C:cytoplasm"/>
    <property type="evidence" value="ECO:0007669"/>
    <property type="project" value="TreeGrafter"/>
</dbReference>
<dbReference type="InterPro" id="IPR001680">
    <property type="entry name" value="WD40_rpt"/>
</dbReference>
<sequence>MGDFHVPLTFPNVSFLRHSDTERDATRSILEKSLAESVPTSLECWEVEESHDSNDPGHSGVIIGCQDGTVYVLSHSHQSFGPIEPLSPHVIEPARQSTTARHPKSSHSNSGSPSPISASFTLSPTFNVTAKPRVVSGVTTEPVEAPKNYVDFEDEPDKLKDILKGRNPKDRRSVSETHSDKGSKAPPTPPIVEPAPIVKRKSRAPRSLLSAANSRAPTPPFSIPSSPQDPNLSIPCSQDWSLRYHIMPSRAYVGSAARTIRLFNDNHLFAVLQENGALFLYSVDDGSCIASMHIEDTAYNPSTSKDMSKRPEAWFWRNLSVIYIEGSTVLVAMAENDGSTTLASSDADNVYGTSRCAVIELIATPSDTQLRLCRQWEIDGPINATSFYEEQDGTIVFFHVDHNGHLMNGDLKLRFPSTTPQQTPPLSTNHHSNQYGSHLPIPNPFKSLMSRSSERLSIHEVEEKSQPDDSNKTWISTARDLGVLLEGIPLGLRGWPGSEQGSFRGAAWTHQDFMLYEATTQTLSILFQAPMSGVEDVCWLDHSTYIISFEQHAEIYQVKHVNADNDTVDPRQSDVALQTHAELVHTIQTGSHQAIKLSNASMVLTRFSEDIQEIVLHSLSEKILESSERASRILWHCKTTTQAITLTSMLPLDLEHIIQGYSDGYLRQFSLAQMARKSEKISSLTSSSMKTSNQPIGGSVVGLHIVQNLRTRDKFVVGGGDDGSIAFWSLSTFELAARWTVFTTPLVKVMQFEAEKTGPLRGCALCISRDGSIAVIVIDDLHFLYLIPGSTAPLERVCLGGNNLLLVYRDRRVRLWDAQTKELWRSMGEDKAEEMLSQGGWTELNLQTDACIPKLYWSSVTDWVHSTDIASSLDFNIERFLVDAISITKSISTSKDEVRGILLTLDRLRLVLSVLLIPGLNPDVDSICYGKLGVHPSSTVLGLASDGTTTLYDKPDPLEVWCWSPTASASRALAIISVLRAMSLFEELTEGANTVISFFTTSLGMSVGPRFRAPSVEYLGKLWFGASNEFRHSIRFIFDAAISNLSDEESINVAEKWQHHVPSLQPDAEKETLNAALALFICGCVAAEKYSLLSTNALMDISRSITLYLHDEKSIYRVLAIDLCSRGFNVWQHYIDAMEILRSLFDLATNVRKDSISIQNVSAQARLAVLSIASNNMALFMGTLCLDILTPPTMEHRRSVLQILAFLIRKRPFVLQPNLPRLMEAVVKSLDPNSTADRDLVLDTATEIIGYVVKTYPTVDFHMATQRLAVGTNEGAVIMYDLKTAIRLYVLEGHKKPITALSFSPDGRRLVTISLKESVVLAWKVGSSFASFFNPGAPPRQGHGGSQPFKTLNFNVGAEAEMSAAQTLDLVKVEWVADRSVKVKIRHSVLTFST</sequence>
<dbReference type="InterPro" id="IPR015943">
    <property type="entry name" value="WD40/YVTN_repeat-like_dom_sf"/>
</dbReference>
<dbReference type="Gene3D" id="2.130.10.10">
    <property type="entry name" value="YVTN repeat-like/Quinoprotein amine dehydrogenase"/>
    <property type="match status" value="2"/>
</dbReference>
<gene>
    <name evidence="3" type="ORF">BDN70DRAFT_873910</name>
</gene>
<dbReference type="OrthoDB" id="338622at2759"/>
<name>A0A9P6D4D7_9AGAR</name>
<feature type="compositionally biased region" description="Basic and acidic residues" evidence="2">
    <location>
        <begin position="159"/>
        <end position="183"/>
    </location>
</feature>
<dbReference type="SUPFAM" id="SSF50998">
    <property type="entry name" value="Quinoprotein alcohol dehydrogenase-like"/>
    <property type="match status" value="1"/>
</dbReference>
<dbReference type="EMBL" id="MU155154">
    <property type="protein sequence ID" value="KAF9483399.1"/>
    <property type="molecule type" value="Genomic_DNA"/>
</dbReference>
<dbReference type="SUPFAM" id="SSF48371">
    <property type="entry name" value="ARM repeat"/>
    <property type="match status" value="1"/>
</dbReference>
<dbReference type="SMART" id="SM00320">
    <property type="entry name" value="WD40"/>
    <property type="match status" value="5"/>
</dbReference>
<feature type="region of interest" description="Disordered" evidence="2">
    <location>
        <begin position="159"/>
        <end position="232"/>
    </location>
</feature>
<dbReference type="Proteomes" id="UP000807469">
    <property type="component" value="Unassembled WGS sequence"/>
</dbReference>
<evidence type="ECO:0000256" key="2">
    <source>
        <dbReference type="SAM" id="MobiDB-lite"/>
    </source>
</evidence>
<dbReference type="Pfam" id="PF00400">
    <property type="entry name" value="WD40"/>
    <property type="match status" value="1"/>
</dbReference>
<proteinExistence type="predicted"/>
<dbReference type="InterPro" id="IPR016024">
    <property type="entry name" value="ARM-type_fold"/>
</dbReference>
<feature type="region of interest" description="Disordered" evidence="2">
    <location>
        <begin position="95"/>
        <end position="118"/>
    </location>
</feature>
<dbReference type="InterPro" id="IPR011047">
    <property type="entry name" value="Quinoprotein_ADH-like_sf"/>
</dbReference>
<feature type="repeat" description="WD" evidence="1">
    <location>
        <begin position="1291"/>
        <end position="1321"/>
    </location>
</feature>
<dbReference type="PROSITE" id="PS50082">
    <property type="entry name" value="WD_REPEATS_2"/>
    <property type="match status" value="1"/>
</dbReference>
<dbReference type="InterPro" id="IPR049916">
    <property type="entry name" value="WDR72-like"/>
</dbReference>
<protein>
    <submittedName>
        <fullName evidence="3">WD40 repeat-like protein</fullName>
    </submittedName>
</protein>
<reference evidence="3" key="1">
    <citation type="submission" date="2020-11" db="EMBL/GenBank/DDBJ databases">
        <authorList>
            <consortium name="DOE Joint Genome Institute"/>
            <person name="Ahrendt S."/>
            <person name="Riley R."/>
            <person name="Andreopoulos W."/>
            <person name="Labutti K."/>
            <person name="Pangilinan J."/>
            <person name="Ruiz-Duenas F.J."/>
            <person name="Barrasa J.M."/>
            <person name="Sanchez-Garcia M."/>
            <person name="Camarero S."/>
            <person name="Miyauchi S."/>
            <person name="Serrano A."/>
            <person name="Linde D."/>
            <person name="Babiker R."/>
            <person name="Drula E."/>
            <person name="Ayuso-Fernandez I."/>
            <person name="Pacheco R."/>
            <person name="Padilla G."/>
            <person name="Ferreira P."/>
            <person name="Barriuso J."/>
            <person name="Kellner H."/>
            <person name="Castanera R."/>
            <person name="Alfaro M."/>
            <person name="Ramirez L."/>
            <person name="Pisabarro A.G."/>
            <person name="Kuo A."/>
            <person name="Tritt A."/>
            <person name="Lipzen A."/>
            <person name="He G."/>
            <person name="Yan M."/>
            <person name="Ng V."/>
            <person name="Cullen D."/>
            <person name="Martin F."/>
            <person name="Rosso M.-N."/>
            <person name="Henrissat B."/>
            <person name="Hibbett D."/>
            <person name="Martinez A.T."/>
            <person name="Grigoriev I.V."/>
        </authorList>
    </citation>
    <scope>NUCLEOTIDE SEQUENCE</scope>
    <source>
        <strain evidence="3">CIRM-BRFM 674</strain>
    </source>
</reference>
<accession>A0A9P6D4D7</accession>
<feature type="compositionally biased region" description="Polar residues" evidence="2">
    <location>
        <begin position="223"/>
        <end position="232"/>
    </location>
</feature>
<feature type="compositionally biased region" description="Low complexity" evidence="2">
    <location>
        <begin position="106"/>
        <end position="118"/>
    </location>
</feature>
<evidence type="ECO:0000256" key="1">
    <source>
        <dbReference type="PROSITE-ProRule" id="PRU00221"/>
    </source>
</evidence>
<evidence type="ECO:0000313" key="3">
    <source>
        <dbReference type="EMBL" id="KAF9483399.1"/>
    </source>
</evidence>
<evidence type="ECO:0000313" key="4">
    <source>
        <dbReference type="Proteomes" id="UP000807469"/>
    </source>
</evidence>
<comment type="caution">
    <text evidence="3">The sequence shown here is derived from an EMBL/GenBank/DDBJ whole genome shotgun (WGS) entry which is preliminary data.</text>
</comment>
<organism evidence="3 4">
    <name type="scientific">Pholiota conissans</name>
    <dbReference type="NCBI Taxonomy" id="109636"/>
    <lineage>
        <taxon>Eukaryota</taxon>
        <taxon>Fungi</taxon>
        <taxon>Dikarya</taxon>
        <taxon>Basidiomycota</taxon>
        <taxon>Agaricomycotina</taxon>
        <taxon>Agaricomycetes</taxon>
        <taxon>Agaricomycetidae</taxon>
        <taxon>Agaricales</taxon>
        <taxon>Agaricineae</taxon>
        <taxon>Strophariaceae</taxon>
        <taxon>Pholiota</taxon>
    </lineage>
</organism>